<feature type="compositionally biased region" description="Low complexity" evidence="1">
    <location>
        <begin position="105"/>
        <end position="127"/>
    </location>
</feature>
<dbReference type="InParanoid" id="B0WWZ5"/>
<organism>
    <name type="scientific">Culex quinquefasciatus</name>
    <name type="common">Southern house mosquito</name>
    <name type="synonym">Culex pungens</name>
    <dbReference type="NCBI Taxonomy" id="7176"/>
    <lineage>
        <taxon>Eukaryota</taxon>
        <taxon>Metazoa</taxon>
        <taxon>Ecdysozoa</taxon>
        <taxon>Arthropoda</taxon>
        <taxon>Hexapoda</taxon>
        <taxon>Insecta</taxon>
        <taxon>Pterygota</taxon>
        <taxon>Neoptera</taxon>
        <taxon>Endopterygota</taxon>
        <taxon>Diptera</taxon>
        <taxon>Nematocera</taxon>
        <taxon>Culicoidea</taxon>
        <taxon>Culicidae</taxon>
        <taxon>Culicinae</taxon>
        <taxon>Culicini</taxon>
        <taxon>Culex</taxon>
        <taxon>Culex</taxon>
    </lineage>
</organism>
<dbReference type="OrthoDB" id="3175255at2759"/>
<dbReference type="STRING" id="7176.B0WWZ5"/>
<evidence type="ECO:0000313" key="4">
    <source>
        <dbReference type="Proteomes" id="UP000002320"/>
    </source>
</evidence>
<protein>
    <submittedName>
        <fullName evidence="2 3">Uncharacterized protein</fullName>
    </submittedName>
</protein>
<dbReference type="Proteomes" id="UP000002320">
    <property type="component" value="Unassembled WGS sequence"/>
</dbReference>
<name>B0WWZ5_CULQU</name>
<dbReference type="EMBL" id="DS232155">
    <property type="protein sequence ID" value="EDS36256.1"/>
    <property type="molecule type" value="Genomic_DNA"/>
</dbReference>
<dbReference type="AlphaFoldDB" id="B0WWZ5"/>
<dbReference type="HOGENOM" id="CLU_1367432_0_0_1"/>
<dbReference type="KEGG" id="cqu:CpipJ_CPIJ011235"/>
<gene>
    <name evidence="3" type="primary">6044396</name>
    <name evidence="2" type="ORF">CpipJ_CPIJ011235</name>
</gene>
<proteinExistence type="predicted"/>
<reference evidence="3" key="2">
    <citation type="submission" date="2021-02" db="UniProtKB">
        <authorList>
            <consortium name="EnsemblMetazoa"/>
        </authorList>
    </citation>
    <scope>IDENTIFICATION</scope>
    <source>
        <strain evidence="3">JHB</strain>
    </source>
</reference>
<feature type="region of interest" description="Disordered" evidence="1">
    <location>
        <begin position="105"/>
        <end position="133"/>
    </location>
</feature>
<evidence type="ECO:0000256" key="1">
    <source>
        <dbReference type="SAM" id="MobiDB-lite"/>
    </source>
</evidence>
<dbReference type="VEuPathDB" id="VectorBase:CPIJ011235"/>
<dbReference type="VEuPathDB" id="VectorBase:CQUJHB015911"/>
<keyword evidence="4" id="KW-1185">Reference proteome</keyword>
<accession>B0WWZ5</accession>
<evidence type="ECO:0000313" key="3">
    <source>
        <dbReference type="EnsemblMetazoa" id="CPIJ011235-PA"/>
    </source>
</evidence>
<reference evidence="2" key="1">
    <citation type="submission" date="2007-03" db="EMBL/GenBank/DDBJ databases">
        <title>Annotation of Culex pipiens quinquefasciatus.</title>
        <authorList>
            <consortium name="The Broad Institute Genome Sequencing Platform"/>
            <person name="Atkinson P.W."/>
            <person name="Hemingway J."/>
            <person name="Christensen B.M."/>
            <person name="Higgs S."/>
            <person name="Kodira C."/>
            <person name="Hannick L."/>
            <person name="Megy K."/>
            <person name="O'Leary S."/>
            <person name="Pearson M."/>
            <person name="Haas B.J."/>
            <person name="Mauceli E."/>
            <person name="Wortman J.R."/>
            <person name="Lee N.H."/>
            <person name="Guigo R."/>
            <person name="Stanke M."/>
            <person name="Alvarado L."/>
            <person name="Amedeo P."/>
            <person name="Antoine C.H."/>
            <person name="Arensburger P."/>
            <person name="Bidwell S.L."/>
            <person name="Crawford M."/>
            <person name="Camaro F."/>
            <person name="Devon K."/>
            <person name="Engels R."/>
            <person name="Hammond M."/>
            <person name="Howarth C."/>
            <person name="Koehrsen M."/>
            <person name="Lawson D."/>
            <person name="Montgomery P."/>
            <person name="Nene V."/>
            <person name="Nusbaum C."/>
            <person name="Puiu D."/>
            <person name="Romero-Severson J."/>
            <person name="Severson D.W."/>
            <person name="Shumway M."/>
            <person name="Sisk P."/>
            <person name="Stolte C."/>
            <person name="Zeng Q."/>
            <person name="Eisenstadt E."/>
            <person name="Fraser-Liggett C."/>
            <person name="Strausberg R."/>
            <person name="Galagan J."/>
            <person name="Birren B."/>
            <person name="Collins F.H."/>
        </authorList>
    </citation>
    <scope>NUCLEOTIDE SEQUENCE [LARGE SCALE GENOMIC DNA]</scope>
    <source>
        <strain evidence="2">JHB</strain>
    </source>
</reference>
<evidence type="ECO:0000313" key="2">
    <source>
        <dbReference type="EMBL" id="EDS36256.1"/>
    </source>
</evidence>
<dbReference type="EnsemblMetazoa" id="CPIJ011235-RA">
    <property type="protein sequence ID" value="CPIJ011235-PA"/>
    <property type="gene ID" value="CPIJ011235"/>
</dbReference>
<sequence>MDEDSSVVLYRATTAIGTSAIGAASEEQQLSYQPDDILEVYVPASSVNTGGGVAPVWYRATNRRSGKAGYVQLHNLARCDGTSMTTSASPSSHYLPVTGLVSSGGVVGDPSSTSNTSNNNNNNNGSTADPSTVEPVTTVVATMANLTLTKSTKDSNKCWSCFHIKCLPLAIHDMCQRNPEVYPKMPNTYSSDKVCTFRTN</sequence>